<dbReference type="Proteomes" id="UP000742024">
    <property type="component" value="Unassembled WGS sequence"/>
</dbReference>
<reference evidence="3 4" key="1">
    <citation type="journal article" date="2020" name="bioRxiv">
        <title>Whole genome comparisons of ergot fungi reveals the divergence and evolution of species within the genus Claviceps are the result of varying mechanisms driving genome evolution and host range expansion.</title>
        <authorList>
            <person name="Wyka S.A."/>
            <person name="Mondo S.J."/>
            <person name="Liu M."/>
            <person name="Dettman J."/>
            <person name="Nalam V."/>
            <person name="Broders K.D."/>
        </authorList>
    </citation>
    <scope>NUCLEOTIDE SEQUENCE</scope>
    <source>
        <strain evidence="3">CCC 1102</strain>
        <strain evidence="2 4">LM583</strain>
    </source>
</reference>
<sequence>MDNVKPVTDAPAPAIAPATATDAITPANDPTPTNLSKTRPEDFDGNVGTDDEIPSKETIAKVAEYRLQDKHGKLTPFKDLYRGSGQKRRVLVIFIRHFYCGNCQEYLRSLAASITPESLSSLPVSTSIVAIGCGDPALIDMYIETTKWPFDIYTDTTASLFRELGMTKTLALGKKPGYIKKGFFINVLHSVGQALRSIPDGLAHKSGDQRQVGGEFLFEPLDKTSTAAEFEGEEKEVTWCHRMKTTRDHAEIPELMKVLGLEGGEKPN</sequence>
<dbReference type="EMBL" id="SRPS01000060">
    <property type="protein sequence ID" value="KAG5971291.1"/>
    <property type="molecule type" value="Genomic_DNA"/>
</dbReference>
<evidence type="ECO:0000313" key="5">
    <source>
        <dbReference type="Proteomes" id="UP000784919"/>
    </source>
</evidence>
<dbReference type="InterPro" id="IPR032801">
    <property type="entry name" value="PXL2A/B/C"/>
</dbReference>
<organism evidence="3 5">
    <name type="scientific">Claviceps arundinis</name>
    <dbReference type="NCBI Taxonomy" id="1623583"/>
    <lineage>
        <taxon>Eukaryota</taxon>
        <taxon>Fungi</taxon>
        <taxon>Dikarya</taxon>
        <taxon>Ascomycota</taxon>
        <taxon>Pezizomycotina</taxon>
        <taxon>Sordariomycetes</taxon>
        <taxon>Hypocreomycetidae</taxon>
        <taxon>Hypocreales</taxon>
        <taxon>Clavicipitaceae</taxon>
        <taxon>Claviceps</taxon>
    </lineage>
</organism>
<dbReference type="CDD" id="cd02970">
    <property type="entry name" value="PRX_like2"/>
    <property type="match status" value="1"/>
</dbReference>
<dbReference type="SUPFAM" id="SSF52833">
    <property type="entry name" value="Thioredoxin-like"/>
    <property type="match status" value="1"/>
</dbReference>
<name>A0A9P7MVY2_9HYPO</name>
<evidence type="ECO:0000256" key="1">
    <source>
        <dbReference type="SAM" id="MobiDB-lite"/>
    </source>
</evidence>
<evidence type="ECO:0000313" key="3">
    <source>
        <dbReference type="EMBL" id="KAG5971291.1"/>
    </source>
</evidence>
<proteinExistence type="predicted"/>
<feature type="region of interest" description="Disordered" evidence="1">
    <location>
        <begin position="1"/>
        <end position="52"/>
    </location>
</feature>
<dbReference type="PANTHER" id="PTHR28630">
    <property type="match status" value="1"/>
</dbReference>
<evidence type="ECO:0000313" key="4">
    <source>
        <dbReference type="Proteomes" id="UP000742024"/>
    </source>
</evidence>
<accession>A0A9P7MVY2</accession>
<dbReference type="Pfam" id="PF13911">
    <property type="entry name" value="AhpC-TSA_2"/>
    <property type="match status" value="1"/>
</dbReference>
<feature type="compositionally biased region" description="Low complexity" evidence="1">
    <location>
        <begin position="8"/>
        <end position="34"/>
    </location>
</feature>
<dbReference type="OrthoDB" id="40334at2759"/>
<keyword evidence="4" id="KW-1185">Reference proteome</keyword>
<evidence type="ECO:0000313" key="2">
    <source>
        <dbReference type="EMBL" id="KAG5965885.1"/>
    </source>
</evidence>
<gene>
    <name evidence="3" type="ORF">E4U56_006930</name>
    <name evidence="2" type="ORF">E4U57_003469</name>
</gene>
<dbReference type="InterPro" id="IPR036249">
    <property type="entry name" value="Thioredoxin-like_sf"/>
</dbReference>
<dbReference type="EMBL" id="SRPR01000026">
    <property type="protein sequence ID" value="KAG5965885.1"/>
    <property type="molecule type" value="Genomic_DNA"/>
</dbReference>
<dbReference type="AlphaFoldDB" id="A0A9P7MVY2"/>
<dbReference type="PANTHER" id="PTHR28630:SF3">
    <property type="entry name" value="PEROXIREDOXIN-LIKE 2C"/>
    <property type="match status" value="1"/>
</dbReference>
<dbReference type="Proteomes" id="UP000784919">
    <property type="component" value="Unassembled WGS sequence"/>
</dbReference>
<dbReference type="Gene3D" id="3.40.30.10">
    <property type="entry name" value="Glutaredoxin"/>
    <property type="match status" value="1"/>
</dbReference>
<comment type="caution">
    <text evidence="3">The sequence shown here is derived from an EMBL/GenBank/DDBJ whole genome shotgun (WGS) entry which is preliminary data.</text>
</comment>
<protein>
    <submittedName>
        <fullName evidence="3">Uncharacterized protein</fullName>
    </submittedName>
</protein>